<dbReference type="Gene3D" id="2.150.10.10">
    <property type="entry name" value="Serralysin-like metalloprotease, C-terminal"/>
    <property type="match status" value="2"/>
</dbReference>
<dbReference type="PATRIC" id="fig|179408.3.peg.4480"/>
<organism evidence="3 4">
    <name type="scientific">Phormidium nigroviride PCC 7112</name>
    <dbReference type="NCBI Taxonomy" id="179408"/>
    <lineage>
        <taxon>Bacteria</taxon>
        <taxon>Bacillati</taxon>
        <taxon>Cyanobacteriota</taxon>
        <taxon>Cyanophyceae</taxon>
        <taxon>Oscillatoriophycideae</taxon>
        <taxon>Oscillatoriales</taxon>
        <taxon>Oscillatoriaceae</taxon>
        <taxon>Phormidium</taxon>
    </lineage>
</organism>
<evidence type="ECO:0000313" key="4">
    <source>
        <dbReference type="Proteomes" id="UP000010478"/>
    </source>
</evidence>
<dbReference type="EMBL" id="CP003614">
    <property type="protein sequence ID" value="AFZ07995.1"/>
    <property type="molecule type" value="Genomic_DNA"/>
</dbReference>
<dbReference type="PANTHER" id="PTHR38340:SF1">
    <property type="entry name" value="S-LAYER PROTEIN"/>
    <property type="match status" value="1"/>
</dbReference>
<dbReference type="AlphaFoldDB" id="K9VL99"/>
<dbReference type="InterPro" id="IPR011049">
    <property type="entry name" value="Serralysin-like_metalloprot_C"/>
</dbReference>
<dbReference type="Proteomes" id="UP000010478">
    <property type="component" value="Chromosome"/>
</dbReference>
<evidence type="ECO:0000313" key="3">
    <source>
        <dbReference type="EMBL" id="AFZ07995.1"/>
    </source>
</evidence>
<dbReference type="PANTHER" id="PTHR38340">
    <property type="entry name" value="S-LAYER PROTEIN"/>
    <property type="match status" value="1"/>
</dbReference>
<dbReference type="PROSITE" id="PS00330">
    <property type="entry name" value="HEMOLYSIN_CALCIUM"/>
    <property type="match status" value="2"/>
</dbReference>
<proteinExistence type="predicted"/>
<dbReference type="PRINTS" id="PR00313">
    <property type="entry name" value="CABNDNGRPT"/>
</dbReference>
<dbReference type="KEGG" id="oni:Osc7112_3640"/>
<dbReference type="eggNOG" id="COG2931">
    <property type="taxonomic scope" value="Bacteria"/>
</dbReference>
<dbReference type="InterPro" id="IPR018511">
    <property type="entry name" value="Hemolysin-typ_Ca-bd_CS"/>
</dbReference>
<dbReference type="RefSeq" id="WP_015177253.1">
    <property type="nucleotide sequence ID" value="NC_019729.1"/>
</dbReference>
<dbReference type="InterPro" id="IPR001343">
    <property type="entry name" value="Hemolysn_Ca-bd"/>
</dbReference>
<dbReference type="OrthoDB" id="437634at2"/>
<dbReference type="SUPFAM" id="SSF51120">
    <property type="entry name" value="beta-Roll"/>
    <property type="match status" value="2"/>
</dbReference>
<protein>
    <submittedName>
        <fullName evidence="3">Hemolysin-type calcium-binding region</fullName>
    </submittedName>
</protein>
<keyword evidence="2" id="KW-0964">Secreted</keyword>
<reference evidence="3 4" key="1">
    <citation type="submission" date="2012-05" db="EMBL/GenBank/DDBJ databases">
        <title>Finished chromosome of genome of Oscillatoria sp. PCC 7112.</title>
        <authorList>
            <consortium name="US DOE Joint Genome Institute"/>
            <person name="Gugger M."/>
            <person name="Coursin T."/>
            <person name="Rippka R."/>
            <person name="Tandeau De Marsac N."/>
            <person name="Huntemann M."/>
            <person name="Wei C.-L."/>
            <person name="Han J."/>
            <person name="Detter J.C."/>
            <person name="Han C."/>
            <person name="Tapia R."/>
            <person name="Davenport K."/>
            <person name="Daligault H."/>
            <person name="Erkkila T."/>
            <person name="Gu W."/>
            <person name="Munk A.C.C."/>
            <person name="Teshima H."/>
            <person name="Xu Y."/>
            <person name="Chain P."/>
            <person name="Chen A."/>
            <person name="Krypides N."/>
            <person name="Mavromatis K."/>
            <person name="Markowitz V."/>
            <person name="Szeto E."/>
            <person name="Ivanova N."/>
            <person name="Mikhailova N."/>
            <person name="Ovchinnikova G."/>
            <person name="Pagani I."/>
            <person name="Pati A."/>
            <person name="Goodwin L."/>
            <person name="Peters L."/>
            <person name="Pitluck S."/>
            <person name="Woyke T."/>
            <person name="Kerfeld C."/>
        </authorList>
    </citation>
    <scope>NUCLEOTIDE SEQUENCE [LARGE SCALE GENOMIC DNA]</scope>
    <source>
        <strain evidence="3 4">PCC 7112</strain>
    </source>
</reference>
<keyword evidence="4" id="KW-1185">Reference proteome</keyword>
<dbReference type="InterPro" id="IPR050557">
    <property type="entry name" value="RTX_toxin/Mannuronan_C5-epim"/>
</dbReference>
<sequence>MPDNLALLDKNDEILNGSSAKNQADCGCGSKKATTQETVSNAQNIQNIFSLGSNDTLESSIAPDFFNGNTGKDFISGSVDGDIGRSSSQVSIGSLSADGSAYILTEQSDTFTIPLGLLDTLIGGLRGLGGADSITGSESGDVVYGDEGNDRIEGRGGADLLYGGLGNDFLSGGAGQNGLLGGEGADTLQGGESADGVNGNAGDDVIFGAGGDDFLRGGRGNDIVNGEDGDDFLIGDLGNDTLTGGAGQDVFFLRYEQSLGSPTFDLITDFQRTIDFIGLSTNLRESDIVLESKVQPSGGSAVDIKVAATGALLGTVLGVTPDDLSGRFRPYDVEPERPEDKVTIDLPEVKKLSDTRFQMEFPASDGSKYTIVFQDDADGRFVESVIFVPNRTTGVRGSTTRLNRDGTSADVTLEGSNETVRVESRQNAENGNQDEGVISRIKDGQIIDSVTVPLPIEPTVPTNPEPVTPPTVGQPDFATNCQPLKDFCEGIGKVAKVVDFVANVALVTGILFAAPSGGLSASLDVIGLGLKGVSTALTVIDYSCKLLTGSDKDLGDAVIDQLKGIGIEKALKSAGLAEDLENAVGGTLDLSSSTKDLINSFGKEEPTEPSKTNFLPQIRKFLAKKYNFPFDFCDRPATTPEPAPTCLGGALNIKVELIPDRIPYGQTAQYTLAYCDPINDIDNFLVELDTANGTQTKIIPVSSSSGTISFGIRNKPNAFGDCVTSGQSVRVSARSGSRDLNSISNFTNFGLDGGLRDGPISSYCDVELV</sequence>
<gene>
    <name evidence="3" type="ORF">Osc7112_3640</name>
</gene>
<name>K9VL99_9CYAN</name>
<accession>K9VL99</accession>
<dbReference type="GO" id="GO:0005576">
    <property type="term" value="C:extracellular region"/>
    <property type="evidence" value="ECO:0007669"/>
    <property type="project" value="UniProtKB-SubCell"/>
</dbReference>
<evidence type="ECO:0000256" key="1">
    <source>
        <dbReference type="ARBA" id="ARBA00004613"/>
    </source>
</evidence>
<comment type="subcellular location">
    <subcellularLocation>
        <location evidence="1">Secreted</location>
    </subcellularLocation>
</comment>
<dbReference type="GO" id="GO:0005509">
    <property type="term" value="F:calcium ion binding"/>
    <property type="evidence" value="ECO:0007669"/>
    <property type="project" value="InterPro"/>
</dbReference>
<dbReference type="STRING" id="179408.Osc7112_3640"/>
<dbReference type="HOGENOM" id="CLU_368362_0_0_3"/>
<evidence type="ECO:0000256" key="2">
    <source>
        <dbReference type="ARBA" id="ARBA00022525"/>
    </source>
</evidence>
<dbReference type="Pfam" id="PF00353">
    <property type="entry name" value="HemolysinCabind"/>
    <property type="match status" value="4"/>
</dbReference>